<dbReference type="AlphaFoldDB" id="A0A645GMM9"/>
<accession>A0A645GMM9</accession>
<sequence length="29" mass="3182">MGRMKKLLASGLVLCAVYGIYVLVNLKPM</sequence>
<organism evidence="1">
    <name type="scientific">bioreactor metagenome</name>
    <dbReference type="NCBI Taxonomy" id="1076179"/>
    <lineage>
        <taxon>unclassified sequences</taxon>
        <taxon>metagenomes</taxon>
        <taxon>ecological metagenomes</taxon>
    </lineage>
</organism>
<proteinExistence type="predicted"/>
<name>A0A645GMM9_9ZZZZ</name>
<protein>
    <submittedName>
        <fullName evidence="1">Uncharacterized protein</fullName>
    </submittedName>
</protein>
<dbReference type="EMBL" id="VSSQ01078345">
    <property type="protein sequence ID" value="MPN28168.1"/>
    <property type="molecule type" value="Genomic_DNA"/>
</dbReference>
<evidence type="ECO:0000313" key="1">
    <source>
        <dbReference type="EMBL" id="MPN28168.1"/>
    </source>
</evidence>
<gene>
    <name evidence="1" type="ORF">SDC9_175607</name>
</gene>
<reference evidence="1" key="1">
    <citation type="submission" date="2019-08" db="EMBL/GenBank/DDBJ databases">
        <authorList>
            <person name="Kucharzyk K."/>
            <person name="Murdoch R.W."/>
            <person name="Higgins S."/>
            <person name="Loffler F."/>
        </authorList>
    </citation>
    <scope>NUCLEOTIDE SEQUENCE</scope>
</reference>
<comment type="caution">
    <text evidence="1">The sequence shown here is derived from an EMBL/GenBank/DDBJ whole genome shotgun (WGS) entry which is preliminary data.</text>
</comment>